<keyword evidence="2 3" id="KW-0067">ATP-binding</keyword>
<dbReference type="Gene3D" id="3.40.50.300">
    <property type="entry name" value="P-loop containing nucleotide triphosphate hydrolases"/>
    <property type="match status" value="1"/>
</dbReference>
<evidence type="ECO:0000313" key="5">
    <source>
        <dbReference type="EMBL" id="OPZ92708.1"/>
    </source>
</evidence>
<keyword evidence="3" id="KW-0173">Coenzyme A biosynthesis</keyword>
<dbReference type="PROSITE" id="PS51219">
    <property type="entry name" value="DPCK"/>
    <property type="match status" value="1"/>
</dbReference>
<dbReference type="PANTHER" id="PTHR10695:SF46">
    <property type="entry name" value="BIFUNCTIONAL COENZYME A SYNTHASE-RELATED"/>
    <property type="match status" value="1"/>
</dbReference>
<comment type="caution">
    <text evidence="5">The sequence shown here is derived from an EMBL/GenBank/DDBJ whole genome shotgun (WGS) entry which is preliminary data.</text>
</comment>
<reference evidence="5" key="1">
    <citation type="submission" date="2017-02" db="EMBL/GenBank/DDBJ databases">
        <title>Delving into the versatile metabolic prowess of the omnipresent phylum Bacteroidetes.</title>
        <authorList>
            <person name="Nobu M.K."/>
            <person name="Mei R."/>
            <person name="Narihiro T."/>
            <person name="Kuroda K."/>
            <person name="Liu W.-T."/>
        </authorList>
    </citation>
    <scope>NUCLEOTIDE SEQUENCE</scope>
    <source>
        <strain evidence="5">ADurb.Bin417</strain>
    </source>
</reference>
<dbReference type="GO" id="GO:0004140">
    <property type="term" value="F:dephospho-CoA kinase activity"/>
    <property type="evidence" value="ECO:0007669"/>
    <property type="project" value="UniProtKB-UniRule"/>
</dbReference>
<evidence type="ECO:0000256" key="1">
    <source>
        <dbReference type="ARBA" id="ARBA00022741"/>
    </source>
</evidence>
<dbReference type="AlphaFoldDB" id="A0A1V5MHJ2"/>
<comment type="function">
    <text evidence="3">Catalyzes the phosphorylation of the 3'-hydroxyl group of dephosphocoenzyme A to form coenzyme A.</text>
</comment>
<dbReference type="UniPathway" id="UPA00241">
    <property type="reaction ID" value="UER00356"/>
</dbReference>
<comment type="pathway">
    <text evidence="3">Cofactor biosynthesis; coenzyme A biosynthesis; CoA from (R)-pantothenate: step 5/5.</text>
</comment>
<dbReference type="CDD" id="cd02022">
    <property type="entry name" value="DPCK"/>
    <property type="match status" value="1"/>
</dbReference>
<dbReference type="SUPFAM" id="SSF52540">
    <property type="entry name" value="P-loop containing nucleoside triphosphate hydrolases"/>
    <property type="match status" value="1"/>
</dbReference>
<evidence type="ECO:0000256" key="2">
    <source>
        <dbReference type="ARBA" id="ARBA00022840"/>
    </source>
</evidence>
<proteinExistence type="inferred from homology"/>
<keyword evidence="1 3" id="KW-0547">Nucleotide-binding</keyword>
<comment type="catalytic activity">
    <reaction evidence="3">
        <text>3'-dephospho-CoA + ATP = ADP + CoA + H(+)</text>
        <dbReference type="Rhea" id="RHEA:18245"/>
        <dbReference type="ChEBI" id="CHEBI:15378"/>
        <dbReference type="ChEBI" id="CHEBI:30616"/>
        <dbReference type="ChEBI" id="CHEBI:57287"/>
        <dbReference type="ChEBI" id="CHEBI:57328"/>
        <dbReference type="ChEBI" id="CHEBI:456216"/>
        <dbReference type="EC" id="2.7.1.24"/>
    </reaction>
</comment>
<keyword evidence="3" id="KW-0963">Cytoplasm</keyword>
<dbReference type="GO" id="GO:0005524">
    <property type="term" value="F:ATP binding"/>
    <property type="evidence" value="ECO:0007669"/>
    <property type="project" value="UniProtKB-UniRule"/>
</dbReference>
<name>A0A1V5MHJ2_UNCT6</name>
<feature type="binding site" evidence="3">
    <location>
        <begin position="10"/>
        <end position="15"/>
    </location>
    <ligand>
        <name>ATP</name>
        <dbReference type="ChEBI" id="CHEBI:30616"/>
    </ligand>
</feature>
<keyword evidence="3 5" id="KW-0808">Transferase</keyword>
<dbReference type="Pfam" id="PF01121">
    <property type="entry name" value="CoaE"/>
    <property type="match status" value="1"/>
</dbReference>
<gene>
    <name evidence="3 5" type="primary">coaE</name>
    <name evidence="5" type="ORF">BWY73_00672</name>
</gene>
<sequence length="195" mass="21690">MLIGLTGVFGSGKSTVLRMLKRRGLATVSADALVHRLLRRQAVKAEIRRRFGPGVFAGDELDRKQLAALIFADRRRRKELERLLHPLVLEIILARAGREAARGKALAAEVPLLFECGWEKYFDRIICVAARPVTIRARLAAAGWPEAQVRRRLAGQWPLTRKAARSDLVVWNDAGFRKTAAQLEAGLPALLAARK</sequence>
<evidence type="ECO:0000256" key="3">
    <source>
        <dbReference type="HAMAP-Rule" id="MF_00376"/>
    </source>
</evidence>
<dbReference type="InterPro" id="IPR001977">
    <property type="entry name" value="Depp_CoAkinase"/>
</dbReference>
<accession>A0A1V5MHJ2</accession>
<dbReference type="GO" id="GO:0005737">
    <property type="term" value="C:cytoplasm"/>
    <property type="evidence" value="ECO:0007669"/>
    <property type="project" value="UniProtKB-SubCell"/>
</dbReference>
<comment type="subcellular location">
    <subcellularLocation>
        <location evidence="3">Cytoplasm</location>
    </subcellularLocation>
</comment>
<dbReference type="Proteomes" id="UP000485484">
    <property type="component" value="Unassembled WGS sequence"/>
</dbReference>
<keyword evidence="3 5" id="KW-0418">Kinase</keyword>
<dbReference type="GO" id="GO:0015937">
    <property type="term" value="P:coenzyme A biosynthetic process"/>
    <property type="evidence" value="ECO:0007669"/>
    <property type="project" value="UniProtKB-UniRule"/>
</dbReference>
<protein>
    <recommendedName>
        <fullName evidence="3 4">Dephospho-CoA kinase</fullName>
        <ecNumber evidence="3 4">2.7.1.24</ecNumber>
    </recommendedName>
    <alternativeName>
        <fullName evidence="3">Dephosphocoenzyme A kinase</fullName>
    </alternativeName>
</protein>
<dbReference type="EMBL" id="MWAK01000074">
    <property type="protein sequence ID" value="OPZ92708.1"/>
    <property type="molecule type" value="Genomic_DNA"/>
</dbReference>
<dbReference type="NCBIfam" id="TIGR00152">
    <property type="entry name" value="dephospho-CoA kinase"/>
    <property type="match status" value="1"/>
</dbReference>
<dbReference type="InterPro" id="IPR027417">
    <property type="entry name" value="P-loop_NTPase"/>
</dbReference>
<evidence type="ECO:0000256" key="4">
    <source>
        <dbReference type="NCBIfam" id="TIGR00152"/>
    </source>
</evidence>
<dbReference type="HAMAP" id="MF_00376">
    <property type="entry name" value="Dephospho_CoA_kinase"/>
    <property type="match status" value="1"/>
</dbReference>
<comment type="similarity">
    <text evidence="3">Belongs to the CoaE family.</text>
</comment>
<dbReference type="EC" id="2.7.1.24" evidence="3 4"/>
<organism evidence="5">
    <name type="scientific">candidate division TA06 bacterium ADurb.Bin417</name>
    <dbReference type="NCBI Taxonomy" id="1852828"/>
    <lineage>
        <taxon>Bacteria</taxon>
        <taxon>Bacteria division TA06</taxon>
    </lineage>
</organism>
<dbReference type="PANTHER" id="PTHR10695">
    <property type="entry name" value="DEPHOSPHO-COA KINASE-RELATED"/>
    <property type="match status" value="1"/>
</dbReference>